<dbReference type="AlphaFoldDB" id="A0AAE1G4G4"/>
<sequence>MMDLEGDLTDSSVDEEYSQIKYVKARVAKGDLSSEEEEAVLSLLRGKKQFKKRGVPTVKQEEEEESAEECGLISHDGNDCEGEVAGVGELHSTHWGKLQQGRAGALPEVVNNEGEEKKKKEGQNIAGALTEGVNKEEKEEQDIAGALPEVVNKEEEEEEEEEEEQGAGGSLSEVVNYEELRAELLRSAHRLQRLGTKRAKGIDRKSLRLQVEVVRTLKTPPAVHKTCLTKLARKQNELKLVQKQIKQIEEDMEKELVLTEKDWEAARSYLLGAKVPAKHRDAQVHGKRRQRPCPVVGCAGRALNINRHLSQCHQHLTVADRKQLILKVAQLKELAKHREEEEAMISPVENKNRNKKSRPHYECQQHVSDADGVKTFFEVFQDYLETYTILKDVTIDKRVRLLRTCLVGGEGETLGVKDFNKNLIVQHLIKAVGTGGIVENKARYTSASYCRMLLDSLQKCIEFMMTTCKQQYKLPTNEGNLCINRLKRHSIAYRKQERSERYSVELRKEKSLLSMSQLKIIVEGGRTTRILEKARKVLRGEVEVPQQFKAFVSLRDVLIFIMIVRSLRRSMEFTEFTLEEFSERKLLEDKEGKKKVSMFIKCHKTGYSKPCNVTLSVEESEALEAYVEKYSPLVSPCSQKRCLVFTTRVGKVTQPSTSECCKKLTISRILKITNRVARHCGINERMGTRRIRRSQITAVLDAHDDPAIRNALAIQASHSVTTAERYYDFSDHTKEGQLMYKTLESVMVGQKRIQEGIDNPDDIPIEASGLPETRPVDRETTVDPAPSDPTVCQRLTAEVHAVRSCVSSGSGVTVLTSTESGVTGEAPSQLVYREATMDPAAPFASSAPVSVVSCASSSTGSGVTGEAPSPASIDSDRENGVGSEIVSVASAPAIGTLQSCGRFEPSNRVKKEFYKPSHIHFRFPSLMQDVRQEAMKFPKGRNGKCSVDWVMLHQSLCLKSRRYRKITPKQLKRLYQSEKKTKH</sequence>
<dbReference type="EMBL" id="JAWQEG010000717">
    <property type="protein sequence ID" value="KAK3886274.1"/>
    <property type="molecule type" value="Genomic_DNA"/>
</dbReference>
<dbReference type="GO" id="GO:0003677">
    <property type="term" value="F:DNA binding"/>
    <property type="evidence" value="ECO:0007669"/>
    <property type="project" value="InterPro"/>
</dbReference>
<evidence type="ECO:0000256" key="2">
    <source>
        <dbReference type="SAM" id="MobiDB-lite"/>
    </source>
</evidence>
<dbReference type="Proteomes" id="UP001286313">
    <property type="component" value="Unassembled WGS sequence"/>
</dbReference>
<reference evidence="3" key="1">
    <citation type="submission" date="2023-10" db="EMBL/GenBank/DDBJ databases">
        <title>Genome assemblies of two species of porcelain crab, Petrolisthes cinctipes and Petrolisthes manimaculis (Anomura: Porcellanidae).</title>
        <authorList>
            <person name="Angst P."/>
        </authorList>
    </citation>
    <scope>NUCLEOTIDE SEQUENCE</scope>
    <source>
        <strain evidence="3">PB745_01</strain>
        <tissue evidence="3">Gill</tissue>
    </source>
</reference>
<feature type="coiled-coil region" evidence="1">
    <location>
        <begin position="231"/>
        <end position="258"/>
    </location>
</feature>
<keyword evidence="1" id="KW-0175">Coiled coil</keyword>
<feature type="compositionally biased region" description="Acidic residues" evidence="2">
    <location>
        <begin position="154"/>
        <end position="165"/>
    </location>
</feature>
<evidence type="ECO:0000313" key="4">
    <source>
        <dbReference type="Proteomes" id="UP001286313"/>
    </source>
</evidence>
<evidence type="ECO:0000313" key="3">
    <source>
        <dbReference type="EMBL" id="KAK3886274.1"/>
    </source>
</evidence>
<dbReference type="Gene3D" id="1.10.443.10">
    <property type="entry name" value="Intergrase catalytic core"/>
    <property type="match status" value="1"/>
</dbReference>
<proteinExistence type="predicted"/>
<keyword evidence="4" id="KW-1185">Reference proteome</keyword>
<dbReference type="GO" id="GO:0006310">
    <property type="term" value="P:DNA recombination"/>
    <property type="evidence" value="ECO:0007669"/>
    <property type="project" value="InterPro"/>
</dbReference>
<feature type="region of interest" description="Disordered" evidence="2">
    <location>
        <begin position="855"/>
        <end position="878"/>
    </location>
</feature>
<feature type="region of interest" description="Disordered" evidence="2">
    <location>
        <begin position="756"/>
        <end position="789"/>
    </location>
</feature>
<evidence type="ECO:0000256" key="1">
    <source>
        <dbReference type="SAM" id="Coils"/>
    </source>
</evidence>
<protein>
    <submittedName>
        <fullName evidence="3">Uncharacterized protein</fullName>
    </submittedName>
</protein>
<gene>
    <name evidence="3" type="ORF">Pcinc_009578</name>
</gene>
<accession>A0AAE1G4G4</accession>
<dbReference type="InterPro" id="IPR013762">
    <property type="entry name" value="Integrase-like_cat_sf"/>
</dbReference>
<feature type="region of interest" description="Disordered" evidence="2">
    <location>
        <begin position="129"/>
        <end position="173"/>
    </location>
</feature>
<dbReference type="GO" id="GO:0015074">
    <property type="term" value="P:DNA integration"/>
    <property type="evidence" value="ECO:0007669"/>
    <property type="project" value="InterPro"/>
</dbReference>
<name>A0AAE1G4G4_PETCI</name>
<comment type="caution">
    <text evidence="3">The sequence shown here is derived from an EMBL/GenBank/DDBJ whole genome shotgun (WGS) entry which is preliminary data.</text>
</comment>
<organism evidence="3 4">
    <name type="scientific">Petrolisthes cinctipes</name>
    <name type="common">Flat porcelain crab</name>
    <dbReference type="NCBI Taxonomy" id="88211"/>
    <lineage>
        <taxon>Eukaryota</taxon>
        <taxon>Metazoa</taxon>
        <taxon>Ecdysozoa</taxon>
        <taxon>Arthropoda</taxon>
        <taxon>Crustacea</taxon>
        <taxon>Multicrustacea</taxon>
        <taxon>Malacostraca</taxon>
        <taxon>Eumalacostraca</taxon>
        <taxon>Eucarida</taxon>
        <taxon>Decapoda</taxon>
        <taxon>Pleocyemata</taxon>
        <taxon>Anomura</taxon>
        <taxon>Galatheoidea</taxon>
        <taxon>Porcellanidae</taxon>
        <taxon>Petrolisthes</taxon>
    </lineage>
</organism>